<dbReference type="CDD" id="cd19930">
    <property type="entry name" value="REC_DesR-like"/>
    <property type="match status" value="1"/>
</dbReference>
<evidence type="ECO:0000256" key="1">
    <source>
        <dbReference type="ARBA" id="ARBA00022553"/>
    </source>
</evidence>
<evidence type="ECO:0000256" key="4">
    <source>
        <dbReference type="ARBA" id="ARBA00023125"/>
    </source>
</evidence>
<evidence type="ECO:0000256" key="6">
    <source>
        <dbReference type="PROSITE-ProRule" id="PRU00169"/>
    </source>
</evidence>
<feature type="modified residue" description="4-aspartylphosphate" evidence="6">
    <location>
        <position position="53"/>
    </location>
</feature>
<comment type="caution">
    <text evidence="9">The sequence shown here is derived from an EMBL/GenBank/DDBJ whole genome shotgun (WGS) entry which is preliminary data.</text>
</comment>
<dbReference type="SUPFAM" id="SSF52172">
    <property type="entry name" value="CheY-like"/>
    <property type="match status" value="1"/>
</dbReference>
<protein>
    <submittedName>
        <fullName evidence="9">Response regulator transcription factor</fullName>
    </submittedName>
</protein>
<dbReference type="InterPro" id="IPR001789">
    <property type="entry name" value="Sig_transdc_resp-reg_receiver"/>
</dbReference>
<dbReference type="SMART" id="SM00421">
    <property type="entry name" value="HTH_LUXR"/>
    <property type="match status" value="1"/>
</dbReference>
<keyword evidence="1 6" id="KW-0597">Phosphoprotein</keyword>
<gene>
    <name evidence="9" type="ORF">ACFSUE_14390</name>
</gene>
<sequence length="200" mass="22237">MKVLIAEDQGMLRGALAQLLEMEEDVEIVGQTGNGQEALELVQQRNPDLIIADIEMPGMSGLEVAEQLQDADMPCKTVIVTTFARPGYLERAMKAGIAGYILKDEPINELIAHLRLIHNGGHFISPELASALYFSKTNPLTKREEEVLRQAFSGFETRQIASRLHLSHGTVRNYLSTAIQKMDAHSRQEAARKAEENGWI</sequence>
<evidence type="ECO:0000256" key="5">
    <source>
        <dbReference type="ARBA" id="ARBA00023163"/>
    </source>
</evidence>
<dbReference type="Proteomes" id="UP001597399">
    <property type="component" value="Unassembled WGS sequence"/>
</dbReference>
<dbReference type="InterPro" id="IPR036388">
    <property type="entry name" value="WH-like_DNA-bd_sf"/>
</dbReference>
<dbReference type="SMART" id="SM00448">
    <property type="entry name" value="REC"/>
    <property type="match status" value="1"/>
</dbReference>
<dbReference type="Pfam" id="PF00196">
    <property type="entry name" value="GerE"/>
    <property type="match status" value="1"/>
</dbReference>
<evidence type="ECO:0000313" key="9">
    <source>
        <dbReference type="EMBL" id="MFD2694802.1"/>
    </source>
</evidence>
<keyword evidence="10" id="KW-1185">Reference proteome</keyword>
<evidence type="ECO:0000259" key="7">
    <source>
        <dbReference type="PROSITE" id="PS50043"/>
    </source>
</evidence>
<keyword evidence="3" id="KW-0805">Transcription regulation</keyword>
<accession>A0ABW5S6R0</accession>
<evidence type="ECO:0000259" key="8">
    <source>
        <dbReference type="PROSITE" id="PS50110"/>
    </source>
</evidence>
<dbReference type="InterPro" id="IPR039420">
    <property type="entry name" value="WalR-like"/>
</dbReference>
<dbReference type="Gene3D" id="3.40.50.2300">
    <property type="match status" value="1"/>
</dbReference>
<dbReference type="RefSeq" id="WP_253061984.1">
    <property type="nucleotide sequence ID" value="NZ_JAMXWM010000011.1"/>
</dbReference>
<dbReference type="PANTHER" id="PTHR43214">
    <property type="entry name" value="TWO-COMPONENT RESPONSE REGULATOR"/>
    <property type="match status" value="1"/>
</dbReference>
<name>A0ABW5S6R0_9BACL</name>
<organism evidence="9 10">
    <name type="scientific">Sporolactobacillus shoreicorticis</name>
    <dbReference type="NCBI Taxonomy" id="1923877"/>
    <lineage>
        <taxon>Bacteria</taxon>
        <taxon>Bacillati</taxon>
        <taxon>Bacillota</taxon>
        <taxon>Bacilli</taxon>
        <taxon>Bacillales</taxon>
        <taxon>Sporolactobacillaceae</taxon>
        <taxon>Sporolactobacillus</taxon>
    </lineage>
</organism>
<dbReference type="InterPro" id="IPR011006">
    <property type="entry name" value="CheY-like_superfamily"/>
</dbReference>
<dbReference type="SUPFAM" id="SSF46894">
    <property type="entry name" value="C-terminal effector domain of the bipartite response regulators"/>
    <property type="match status" value="1"/>
</dbReference>
<dbReference type="Pfam" id="PF00072">
    <property type="entry name" value="Response_reg"/>
    <property type="match status" value="1"/>
</dbReference>
<dbReference type="CDD" id="cd06170">
    <property type="entry name" value="LuxR_C_like"/>
    <property type="match status" value="1"/>
</dbReference>
<dbReference type="Gene3D" id="1.10.10.10">
    <property type="entry name" value="Winged helix-like DNA-binding domain superfamily/Winged helix DNA-binding domain"/>
    <property type="match status" value="1"/>
</dbReference>
<evidence type="ECO:0000256" key="3">
    <source>
        <dbReference type="ARBA" id="ARBA00023015"/>
    </source>
</evidence>
<reference evidence="10" key="1">
    <citation type="journal article" date="2019" name="Int. J. Syst. Evol. Microbiol.">
        <title>The Global Catalogue of Microorganisms (GCM) 10K type strain sequencing project: providing services to taxonomists for standard genome sequencing and annotation.</title>
        <authorList>
            <consortium name="The Broad Institute Genomics Platform"/>
            <consortium name="The Broad Institute Genome Sequencing Center for Infectious Disease"/>
            <person name="Wu L."/>
            <person name="Ma J."/>
        </authorList>
    </citation>
    <scope>NUCLEOTIDE SEQUENCE [LARGE SCALE GENOMIC DNA]</scope>
    <source>
        <strain evidence="10">TISTR 2466</strain>
    </source>
</reference>
<dbReference type="PRINTS" id="PR00038">
    <property type="entry name" value="HTHLUXR"/>
</dbReference>
<keyword evidence="2" id="KW-0902">Two-component regulatory system</keyword>
<dbReference type="PROSITE" id="PS50043">
    <property type="entry name" value="HTH_LUXR_2"/>
    <property type="match status" value="1"/>
</dbReference>
<keyword evidence="5" id="KW-0804">Transcription</keyword>
<feature type="domain" description="Response regulatory" evidence="8">
    <location>
        <begin position="2"/>
        <end position="118"/>
    </location>
</feature>
<dbReference type="PANTHER" id="PTHR43214:SF42">
    <property type="entry name" value="TRANSCRIPTIONAL REGULATORY PROTEIN DESR"/>
    <property type="match status" value="1"/>
</dbReference>
<evidence type="ECO:0000313" key="10">
    <source>
        <dbReference type="Proteomes" id="UP001597399"/>
    </source>
</evidence>
<dbReference type="PROSITE" id="PS50110">
    <property type="entry name" value="RESPONSE_REGULATORY"/>
    <property type="match status" value="1"/>
</dbReference>
<dbReference type="InterPro" id="IPR016032">
    <property type="entry name" value="Sig_transdc_resp-reg_C-effctor"/>
</dbReference>
<evidence type="ECO:0000256" key="2">
    <source>
        <dbReference type="ARBA" id="ARBA00023012"/>
    </source>
</evidence>
<dbReference type="EMBL" id="JBHUMQ010000031">
    <property type="protein sequence ID" value="MFD2694802.1"/>
    <property type="molecule type" value="Genomic_DNA"/>
</dbReference>
<feature type="domain" description="HTH luxR-type" evidence="7">
    <location>
        <begin position="133"/>
        <end position="198"/>
    </location>
</feature>
<proteinExistence type="predicted"/>
<keyword evidence="4" id="KW-0238">DNA-binding</keyword>
<dbReference type="InterPro" id="IPR000792">
    <property type="entry name" value="Tscrpt_reg_LuxR_C"/>
</dbReference>